<dbReference type="Gene3D" id="3.90.1570.10">
    <property type="entry name" value="tt1808, chain A"/>
    <property type="match status" value="1"/>
</dbReference>
<protein>
    <submittedName>
        <fullName evidence="2">Putative restriction endonuclease</fullName>
    </submittedName>
</protein>
<accession>A0A4R3N717</accession>
<reference evidence="2 3" key="1">
    <citation type="submission" date="2019-03" db="EMBL/GenBank/DDBJ databases">
        <title>Genomic Encyclopedia of Type Strains, Phase IV (KMG-IV): sequencing the most valuable type-strain genomes for metagenomic binning, comparative biology and taxonomic classification.</title>
        <authorList>
            <person name="Goeker M."/>
        </authorList>
    </citation>
    <scope>NUCLEOTIDE SEQUENCE [LARGE SCALE GENOMIC DNA]</scope>
    <source>
        <strain evidence="2 3">DSM 13587</strain>
    </source>
</reference>
<dbReference type="RefSeq" id="WP_207896072.1">
    <property type="nucleotide sequence ID" value="NZ_SMAO01000001.1"/>
</dbReference>
<dbReference type="InterPro" id="IPR012296">
    <property type="entry name" value="Nuclease_put_TT1808"/>
</dbReference>
<evidence type="ECO:0000313" key="3">
    <source>
        <dbReference type="Proteomes" id="UP000295717"/>
    </source>
</evidence>
<evidence type="ECO:0000313" key="2">
    <source>
        <dbReference type="EMBL" id="TCT24297.1"/>
    </source>
</evidence>
<dbReference type="Proteomes" id="UP000295717">
    <property type="component" value="Unassembled WGS sequence"/>
</dbReference>
<dbReference type="EMBL" id="SMAO01000001">
    <property type="protein sequence ID" value="TCT24297.1"/>
    <property type="molecule type" value="Genomic_DNA"/>
</dbReference>
<name>A0A4R3N717_9GAMM</name>
<comment type="caution">
    <text evidence="2">The sequence shown here is derived from an EMBL/GenBank/DDBJ whole genome shotgun (WGS) entry which is preliminary data.</text>
</comment>
<keyword evidence="2" id="KW-0540">Nuclease</keyword>
<organism evidence="2 3">
    <name type="scientific">Thiobaca trueperi</name>
    <dbReference type="NCBI Taxonomy" id="127458"/>
    <lineage>
        <taxon>Bacteria</taxon>
        <taxon>Pseudomonadati</taxon>
        <taxon>Pseudomonadota</taxon>
        <taxon>Gammaproteobacteria</taxon>
        <taxon>Chromatiales</taxon>
        <taxon>Chromatiaceae</taxon>
        <taxon>Thiobaca</taxon>
    </lineage>
</organism>
<evidence type="ECO:0000256" key="1">
    <source>
        <dbReference type="SAM" id="MobiDB-lite"/>
    </source>
</evidence>
<gene>
    <name evidence="2" type="ORF">EDC35_101619</name>
</gene>
<keyword evidence="3" id="KW-1185">Reference proteome</keyword>
<dbReference type="SUPFAM" id="SSF52980">
    <property type="entry name" value="Restriction endonuclease-like"/>
    <property type="match status" value="1"/>
</dbReference>
<dbReference type="InterPro" id="IPR011335">
    <property type="entry name" value="Restrct_endonuc-II-like"/>
</dbReference>
<proteinExistence type="predicted"/>
<dbReference type="GO" id="GO:0004519">
    <property type="term" value="F:endonuclease activity"/>
    <property type="evidence" value="ECO:0007669"/>
    <property type="project" value="UniProtKB-KW"/>
</dbReference>
<feature type="region of interest" description="Disordered" evidence="1">
    <location>
        <begin position="55"/>
        <end position="75"/>
    </location>
</feature>
<keyword evidence="2" id="KW-0378">Hydrolase</keyword>
<dbReference type="AlphaFoldDB" id="A0A4R3N717"/>
<sequence>MPQGTTKVGRFSYGDYCRWPDDERWELIDGEACAIAPAPSRLHQEFTVELTRQIAPSSTTPPDWTRSVCTVSSGP</sequence>
<keyword evidence="2" id="KW-0255">Endonuclease</keyword>